<accession>A0A2N6UJ21</accession>
<protein>
    <recommendedName>
        <fullName evidence="1">Peptidase C39 domain-containing protein</fullName>
    </recommendedName>
</protein>
<name>A0A2N6UJ21_9FIRM</name>
<dbReference type="GO" id="GO:0005524">
    <property type="term" value="F:ATP binding"/>
    <property type="evidence" value="ECO:0007669"/>
    <property type="project" value="InterPro"/>
</dbReference>
<reference evidence="2 3" key="1">
    <citation type="submission" date="2017-09" db="EMBL/GenBank/DDBJ databases">
        <title>Bacterial strain isolated from the female urinary microbiota.</title>
        <authorList>
            <person name="Thomas-White K."/>
            <person name="Kumar N."/>
            <person name="Forster S."/>
            <person name="Putonti C."/>
            <person name="Lawley T."/>
            <person name="Wolfe A.J."/>
        </authorList>
    </citation>
    <scope>NUCLEOTIDE SEQUENCE [LARGE SCALE GENOMIC DNA]</scope>
    <source>
        <strain evidence="2 3">UMB0204</strain>
    </source>
</reference>
<dbReference type="Proteomes" id="UP000235658">
    <property type="component" value="Unassembled WGS sequence"/>
</dbReference>
<evidence type="ECO:0000313" key="2">
    <source>
        <dbReference type="EMBL" id="PMC81759.1"/>
    </source>
</evidence>
<dbReference type="GO" id="GO:0008233">
    <property type="term" value="F:peptidase activity"/>
    <property type="evidence" value="ECO:0007669"/>
    <property type="project" value="InterPro"/>
</dbReference>
<evidence type="ECO:0000313" key="3">
    <source>
        <dbReference type="Proteomes" id="UP000235658"/>
    </source>
</evidence>
<dbReference type="InterPro" id="IPR039564">
    <property type="entry name" value="Peptidase_C39-like"/>
</dbReference>
<dbReference type="InterPro" id="IPR005074">
    <property type="entry name" value="Peptidase_C39"/>
</dbReference>
<dbReference type="Gene3D" id="3.90.70.10">
    <property type="entry name" value="Cysteine proteinases"/>
    <property type="match status" value="1"/>
</dbReference>
<feature type="domain" description="Peptidase C39" evidence="1">
    <location>
        <begin position="159"/>
        <end position="296"/>
    </location>
</feature>
<dbReference type="GO" id="GO:0016020">
    <property type="term" value="C:membrane"/>
    <property type="evidence" value="ECO:0007669"/>
    <property type="project" value="InterPro"/>
</dbReference>
<dbReference type="AlphaFoldDB" id="A0A2N6UJ21"/>
<dbReference type="GO" id="GO:0006508">
    <property type="term" value="P:proteolysis"/>
    <property type="evidence" value="ECO:0007669"/>
    <property type="project" value="InterPro"/>
</dbReference>
<dbReference type="Pfam" id="PF13529">
    <property type="entry name" value="Peptidase_C39_2"/>
    <property type="match status" value="1"/>
</dbReference>
<sequence length="297" mass="34353">MKKIILTLIFIFTLSSCGKDESQIKNEDFSNTLRDVEKITQKHIKVDQNAKANMVSIMNDKNNYQAKIRTTDENELKSYINKNIHKNKKLEWALKNFDKLNHIEKVLIGNDTDTVNFIYNLNHGKTNFNFFEGQSINLGRKTPYYVQWDDRWAYDKIIESETIGISGCGPTSMSMVLSRLLDDKNINPRIIAQDAKNYITHEGIAWSFFKAESDKYGINVKEIKNDEKEIKNALKKGPLVVSVRHGYFTNSGHIMVIDSYEDGKLLINDPNSIKNTKIKWPYEDIKDQIANVWAFSK</sequence>
<dbReference type="EMBL" id="PNHP01000002">
    <property type="protein sequence ID" value="PMC81759.1"/>
    <property type="molecule type" value="Genomic_DNA"/>
</dbReference>
<dbReference type="GeneID" id="84578170"/>
<dbReference type="PROSITE" id="PS50990">
    <property type="entry name" value="PEPTIDASE_C39"/>
    <property type="match status" value="1"/>
</dbReference>
<dbReference type="RefSeq" id="WP_102197733.1">
    <property type="nucleotide sequence ID" value="NZ_JAHAHW010000022.1"/>
</dbReference>
<evidence type="ECO:0000259" key="1">
    <source>
        <dbReference type="PROSITE" id="PS50990"/>
    </source>
</evidence>
<organism evidence="2 3">
    <name type="scientific">Anaerococcus hydrogenalis</name>
    <dbReference type="NCBI Taxonomy" id="33029"/>
    <lineage>
        <taxon>Bacteria</taxon>
        <taxon>Bacillati</taxon>
        <taxon>Bacillota</taxon>
        <taxon>Tissierellia</taxon>
        <taxon>Tissierellales</taxon>
        <taxon>Peptoniphilaceae</taxon>
        <taxon>Anaerococcus</taxon>
    </lineage>
</organism>
<dbReference type="PROSITE" id="PS51257">
    <property type="entry name" value="PROKAR_LIPOPROTEIN"/>
    <property type="match status" value="1"/>
</dbReference>
<comment type="caution">
    <text evidence="2">The sequence shown here is derived from an EMBL/GenBank/DDBJ whole genome shotgun (WGS) entry which is preliminary data.</text>
</comment>
<gene>
    <name evidence="2" type="ORF">CJ192_03100</name>
</gene>
<proteinExistence type="predicted"/>